<protein>
    <submittedName>
        <fullName evidence="1">Uncharacterized protein</fullName>
    </submittedName>
</protein>
<keyword evidence="2" id="KW-1185">Reference proteome</keyword>
<evidence type="ECO:0000313" key="2">
    <source>
        <dbReference type="Proteomes" id="UP001281147"/>
    </source>
</evidence>
<sequence>MPASPAWKVLDLGRDISQQLLVKSRFDRSGYAIGLTDLSRIWREEITKADIVQRASDSGSSIDPGQDDEQYDIFLSKLQSALNHEDGTSLDMRAQEGDESTLVVNVSAALPHPLSPFTWSVSLRLLEPQQLENELITPLLVQSERLQHQGEQLVHELQDKDRVISKICDRLETSGNDLTTVFPGVSNIKTSRKKGQREQLGRHVKGLADFDERSWRERNKVQSSSGQLGEVELNTVLSDLPQPAAKSANPNVDDKWWEQLSNRPAADVTSKRTVSAKANASRTVSVPIVDQDETMQDSDFQRQATPPGLRKSTSPDLSQIISATPAVVDQSDREPKADRTSHLDDGSTTEDESDDLDAGPSKPKAVKQETQVSRRQAKLSPSPPPRRLGAIGGRSSQPQDQHLRESPSPPPRKLGAIGGRSPQPTAASASKESTPDIEPLSSKPRSTLGTIGGRATASTSAAVESEHDKLLQSSSSKHSKIGIIGGKKARDPSPVTASVEEPHSPGSAEQQPPSRARTPLKEATPAPRETSRERADRKRDQLKRELEAKAKAPVKKKRKF</sequence>
<dbReference type="EMBL" id="JAUTXU010000001">
    <property type="protein sequence ID" value="KAK3725984.1"/>
    <property type="molecule type" value="Genomic_DNA"/>
</dbReference>
<accession>A0ACC3NZI4</accession>
<reference evidence="1" key="1">
    <citation type="submission" date="2023-07" db="EMBL/GenBank/DDBJ databases">
        <title>Black Yeasts Isolated from many extreme environments.</title>
        <authorList>
            <person name="Coleine C."/>
            <person name="Stajich J.E."/>
            <person name="Selbmann L."/>
        </authorList>
    </citation>
    <scope>NUCLEOTIDE SEQUENCE</scope>
    <source>
        <strain evidence="1">CCFEE 5714</strain>
    </source>
</reference>
<comment type="caution">
    <text evidence="1">The sequence shown here is derived from an EMBL/GenBank/DDBJ whole genome shotgun (WGS) entry which is preliminary data.</text>
</comment>
<proteinExistence type="predicted"/>
<organism evidence="1 2">
    <name type="scientific">Vermiconidia calcicola</name>
    <dbReference type="NCBI Taxonomy" id="1690605"/>
    <lineage>
        <taxon>Eukaryota</taxon>
        <taxon>Fungi</taxon>
        <taxon>Dikarya</taxon>
        <taxon>Ascomycota</taxon>
        <taxon>Pezizomycotina</taxon>
        <taxon>Dothideomycetes</taxon>
        <taxon>Dothideomycetidae</taxon>
        <taxon>Mycosphaerellales</taxon>
        <taxon>Extremaceae</taxon>
        <taxon>Vermiconidia</taxon>
    </lineage>
</organism>
<gene>
    <name evidence="1" type="ORF">LTR37_000132</name>
</gene>
<dbReference type="Proteomes" id="UP001281147">
    <property type="component" value="Unassembled WGS sequence"/>
</dbReference>
<name>A0ACC3NZI4_9PEZI</name>
<evidence type="ECO:0000313" key="1">
    <source>
        <dbReference type="EMBL" id="KAK3725984.1"/>
    </source>
</evidence>